<dbReference type="EMBL" id="JACRTJ010000021">
    <property type="protein sequence ID" value="MBC8599526.1"/>
    <property type="molecule type" value="Genomic_DNA"/>
</dbReference>
<keyword evidence="2" id="KW-1185">Reference proteome</keyword>
<gene>
    <name evidence="1" type="ORF">H8708_09870</name>
</gene>
<accession>A0ABR7NTT2</accession>
<sequence>MMSEQEYLEMIVAERIQMILADMEGGAVMDGEEEWEKTLDGLEEAQRKAIEGYLDQTVFRQAATEKHLYLAGLKDGIRLLDWGLSD</sequence>
<comment type="caution">
    <text evidence="1">The sequence shown here is derived from an EMBL/GenBank/DDBJ whole genome shotgun (WGS) entry which is preliminary data.</text>
</comment>
<evidence type="ECO:0000313" key="1">
    <source>
        <dbReference type="EMBL" id="MBC8599526.1"/>
    </source>
</evidence>
<proteinExistence type="predicted"/>
<protein>
    <submittedName>
        <fullName evidence="1">Uncharacterized protein</fullName>
    </submittedName>
</protein>
<evidence type="ECO:0000313" key="2">
    <source>
        <dbReference type="Proteomes" id="UP000647491"/>
    </source>
</evidence>
<name>A0ABR7NTT2_9FIRM</name>
<organism evidence="1 2">
    <name type="scientific">Enterocloster hominis</name>
    <name type="common">ex Liu et al. 2021</name>
    <dbReference type="NCBI Taxonomy" id="2763663"/>
    <lineage>
        <taxon>Bacteria</taxon>
        <taxon>Bacillati</taxon>
        <taxon>Bacillota</taxon>
        <taxon>Clostridia</taxon>
        <taxon>Lachnospirales</taxon>
        <taxon>Lachnospiraceae</taxon>
        <taxon>Enterocloster</taxon>
    </lineage>
</organism>
<dbReference type="Proteomes" id="UP000647491">
    <property type="component" value="Unassembled WGS sequence"/>
</dbReference>
<reference evidence="1 2" key="1">
    <citation type="submission" date="2020-08" db="EMBL/GenBank/DDBJ databases">
        <title>Genome public.</title>
        <authorList>
            <person name="Liu C."/>
            <person name="Sun Q."/>
        </authorList>
    </citation>
    <scope>NUCLEOTIDE SEQUENCE [LARGE SCALE GENOMIC DNA]</scope>
    <source>
        <strain evidence="1 2">BX10</strain>
    </source>
</reference>
<dbReference type="RefSeq" id="WP_262427737.1">
    <property type="nucleotide sequence ID" value="NZ_JACRTJ010000021.1"/>
</dbReference>